<evidence type="ECO:0000256" key="7">
    <source>
        <dbReference type="ARBA" id="ARBA00030003"/>
    </source>
</evidence>
<dbReference type="Proteomes" id="UP000184480">
    <property type="component" value="Unassembled WGS sequence"/>
</dbReference>
<dbReference type="InterPro" id="IPR003601">
    <property type="entry name" value="Topo_IA_2"/>
</dbReference>
<reference evidence="14" key="1">
    <citation type="submission" date="2016-11" db="EMBL/GenBank/DDBJ databases">
        <authorList>
            <person name="Varghese N."/>
            <person name="Submissions S."/>
        </authorList>
    </citation>
    <scope>NUCLEOTIDE SEQUENCE [LARGE SCALE GENOMIC DNA]</scope>
    <source>
        <strain evidence="14">DSM 27370</strain>
    </source>
</reference>
<gene>
    <name evidence="13" type="ORF">SAMN05444362_1314</name>
</gene>
<dbReference type="PANTHER" id="PTHR11390:SF21">
    <property type="entry name" value="DNA TOPOISOMERASE 3-ALPHA"/>
    <property type="match status" value="1"/>
</dbReference>
<sequence length="699" mass="78046">MIAIIAEKPSVAREIAAIAGATNKKEGYLQGNNYMVTWALGHLVGLAMPEEYGITGFVKERLPIIPDAFRLVPRQVKSGKGYKSDPGALKQLKTIGSVFDKCDSIIVATDAGREGELIFRYIYSYLGCTKPFERLWISSLTEKAIKDGLNNLRPGADYDNLYHAAKSRSEADWLVGINASQALSIAAGQGIFSLGRVQTPTLAMVCSRYLENKDFVPVPFWELRLDTSYGNHAFSAFTKDRIESRSIAKELFEKQKQQETVIVQSVEMKEVKQEPPLLYDLTTLQKEANSKYGFSADKTLSIAQKLYESKYITYPRTGSRYISDDIFNEIPRLIAKLSGYSVFADYAKKMADMNLNIRPVDAKKVTDHHALLITGYIPKDIGYDERKVYDMVAGRMLEAFSGPCVKDQTAILLNCSGVLYAVKGSVTKTAGWRDVFSEKEEGKEQDKELPILTEGQELHISGIQLLEKLTKAKPLHTESSLLAAMETCSKELEDEEQRMALKSCGIGTPATRAAIIETLFSRDYMYREKKSLVPTEKGLAVYNAVKDKRISDVEMTGMWEDTFVKIEAGNADAGNFKKGIEVYAAQITGELLNTELSLPKHQSMNCPKCSKEVIFYPKVVKCSDEACGFMVFTSLAAKKLSDDIIQTLLSGKQTPLVKGFKSKAGKFFDAHLAFDEDYKVKFVFPDNRQRSNKPPKKKQ</sequence>
<proteinExistence type="inferred from homology"/>
<dbReference type="InterPro" id="IPR034144">
    <property type="entry name" value="TOPRIM_TopoIII"/>
</dbReference>
<dbReference type="InterPro" id="IPR013826">
    <property type="entry name" value="Topo_IA_cen_sub3"/>
</dbReference>
<evidence type="ECO:0000256" key="5">
    <source>
        <dbReference type="ARBA" id="ARBA00023125"/>
    </source>
</evidence>
<evidence type="ECO:0000313" key="13">
    <source>
        <dbReference type="EMBL" id="SHG45548.1"/>
    </source>
</evidence>
<dbReference type="Gene3D" id="3.40.50.140">
    <property type="match status" value="1"/>
</dbReference>
<evidence type="ECO:0000313" key="14">
    <source>
        <dbReference type="Proteomes" id="UP000184480"/>
    </source>
</evidence>
<evidence type="ECO:0000256" key="9">
    <source>
        <dbReference type="ARBA" id="ARBA00032235"/>
    </source>
</evidence>
<dbReference type="GO" id="GO:0003677">
    <property type="term" value="F:DNA binding"/>
    <property type="evidence" value="ECO:0007669"/>
    <property type="project" value="UniProtKB-KW"/>
</dbReference>
<protein>
    <recommendedName>
        <fullName evidence="3">DNA topoisomerase</fullName>
        <ecNumber evidence="3">5.6.2.1</ecNumber>
    </recommendedName>
    <alternativeName>
        <fullName evidence="10">Omega-protein</fullName>
    </alternativeName>
    <alternativeName>
        <fullName evidence="9">Relaxing enzyme</fullName>
    </alternativeName>
    <alternativeName>
        <fullName evidence="7">Swivelase</fullName>
    </alternativeName>
    <alternativeName>
        <fullName evidence="8">Untwisting enzyme</fullName>
    </alternativeName>
</protein>
<dbReference type="SUPFAM" id="SSF56712">
    <property type="entry name" value="Prokaryotic type I DNA topoisomerase"/>
    <property type="match status" value="1"/>
</dbReference>
<dbReference type="InterPro" id="IPR013825">
    <property type="entry name" value="Topo_IA_cen_sub2"/>
</dbReference>
<dbReference type="GO" id="GO:0003917">
    <property type="term" value="F:DNA topoisomerase type I (single strand cut, ATP-independent) activity"/>
    <property type="evidence" value="ECO:0007669"/>
    <property type="project" value="UniProtKB-EC"/>
</dbReference>
<dbReference type="InterPro" id="IPR025589">
    <property type="entry name" value="Toprim_C_rpt"/>
</dbReference>
<dbReference type="Gene3D" id="1.10.290.10">
    <property type="entry name" value="Topoisomerase I, domain 4"/>
    <property type="match status" value="1"/>
</dbReference>
<dbReference type="PANTHER" id="PTHR11390">
    <property type="entry name" value="PROKARYOTIC DNA TOPOISOMERASE"/>
    <property type="match status" value="1"/>
</dbReference>
<dbReference type="AlphaFoldDB" id="A0A1M5JYF8"/>
<dbReference type="InterPro" id="IPR013824">
    <property type="entry name" value="Topo_IA_cen_sub1"/>
</dbReference>
<dbReference type="GO" id="GO:0006310">
    <property type="term" value="P:DNA recombination"/>
    <property type="evidence" value="ECO:0007669"/>
    <property type="project" value="TreeGrafter"/>
</dbReference>
<dbReference type="CDD" id="cd03362">
    <property type="entry name" value="TOPRIM_TopoIA_TopoIII"/>
    <property type="match status" value="1"/>
</dbReference>
<dbReference type="GO" id="GO:0043597">
    <property type="term" value="C:cytoplasmic replication fork"/>
    <property type="evidence" value="ECO:0007669"/>
    <property type="project" value="TreeGrafter"/>
</dbReference>
<evidence type="ECO:0000259" key="11">
    <source>
        <dbReference type="PROSITE" id="PS50880"/>
    </source>
</evidence>
<dbReference type="SMART" id="SM00436">
    <property type="entry name" value="TOP1Bc"/>
    <property type="match status" value="1"/>
</dbReference>
<dbReference type="InterPro" id="IPR013497">
    <property type="entry name" value="Topo_IA_cen"/>
</dbReference>
<evidence type="ECO:0000256" key="2">
    <source>
        <dbReference type="ARBA" id="ARBA00009446"/>
    </source>
</evidence>
<comment type="catalytic activity">
    <reaction evidence="1">
        <text>ATP-independent breakage of single-stranded DNA, followed by passage and rejoining.</text>
        <dbReference type="EC" id="5.6.2.1"/>
    </reaction>
</comment>
<keyword evidence="6 13" id="KW-0413">Isomerase</keyword>
<accession>A0A1M5JYF8</accession>
<dbReference type="OrthoDB" id="9803554at2"/>
<dbReference type="GO" id="GO:0006265">
    <property type="term" value="P:DNA topological change"/>
    <property type="evidence" value="ECO:0007669"/>
    <property type="project" value="InterPro"/>
</dbReference>
<dbReference type="InterPro" id="IPR003602">
    <property type="entry name" value="Topo_IA_DNA-bd_dom"/>
</dbReference>
<dbReference type="Gene3D" id="2.70.20.10">
    <property type="entry name" value="Topoisomerase I, domain 3"/>
    <property type="match status" value="1"/>
</dbReference>
<dbReference type="GO" id="GO:0006281">
    <property type="term" value="P:DNA repair"/>
    <property type="evidence" value="ECO:0007669"/>
    <property type="project" value="TreeGrafter"/>
</dbReference>
<evidence type="ECO:0000256" key="8">
    <source>
        <dbReference type="ARBA" id="ARBA00031985"/>
    </source>
</evidence>
<dbReference type="Gene3D" id="1.10.460.10">
    <property type="entry name" value="Topoisomerase I, domain 2"/>
    <property type="match status" value="1"/>
</dbReference>
<keyword evidence="4" id="KW-0799">Topoisomerase</keyword>
<dbReference type="Pfam" id="PF01751">
    <property type="entry name" value="Toprim"/>
    <property type="match status" value="1"/>
</dbReference>
<organism evidence="13 14">
    <name type="scientific">Dysgonomonas macrotermitis</name>
    <dbReference type="NCBI Taxonomy" id="1346286"/>
    <lineage>
        <taxon>Bacteria</taxon>
        <taxon>Pseudomonadati</taxon>
        <taxon>Bacteroidota</taxon>
        <taxon>Bacteroidia</taxon>
        <taxon>Bacteroidales</taxon>
        <taxon>Dysgonomonadaceae</taxon>
        <taxon>Dysgonomonas</taxon>
    </lineage>
</organism>
<dbReference type="PRINTS" id="PR00417">
    <property type="entry name" value="PRTPISMRASEI"/>
</dbReference>
<feature type="domain" description="Topo IA-type catalytic" evidence="12">
    <location>
        <begin position="158"/>
        <end position="588"/>
    </location>
</feature>
<dbReference type="SMART" id="SM00437">
    <property type="entry name" value="TOP1Ac"/>
    <property type="match status" value="1"/>
</dbReference>
<dbReference type="Pfam" id="PF01131">
    <property type="entry name" value="Topoisom_bac"/>
    <property type="match status" value="1"/>
</dbReference>
<name>A0A1M5JYF8_9BACT</name>
<evidence type="ECO:0000256" key="3">
    <source>
        <dbReference type="ARBA" id="ARBA00012891"/>
    </source>
</evidence>
<dbReference type="EMBL" id="FQUC01000031">
    <property type="protein sequence ID" value="SHG45548.1"/>
    <property type="molecule type" value="Genomic_DNA"/>
</dbReference>
<dbReference type="InterPro" id="IPR006171">
    <property type="entry name" value="TOPRIM_dom"/>
</dbReference>
<dbReference type="SMART" id="SM00493">
    <property type="entry name" value="TOPRIM"/>
    <property type="match status" value="1"/>
</dbReference>
<dbReference type="EC" id="5.6.2.1" evidence="3"/>
<dbReference type="PROSITE" id="PS50880">
    <property type="entry name" value="TOPRIM"/>
    <property type="match status" value="1"/>
</dbReference>
<dbReference type="InterPro" id="IPR000380">
    <property type="entry name" value="Topo_IA"/>
</dbReference>
<evidence type="ECO:0000256" key="10">
    <source>
        <dbReference type="ARBA" id="ARBA00032877"/>
    </source>
</evidence>
<dbReference type="CDD" id="cd00186">
    <property type="entry name" value="TOP1Ac"/>
    <property type="match status" value="1"/>
</dbReference>
<evidence type="ECO:0000259" key="12">
    <source>
        <dbReference type="PROSITE" id="PS52039"/>
    </source>
</evidence>
<dbReference type="PROSITE" id="PS52039">
    <property type="entry name" value="TOPO_IA_2"/>
    <property type="match status" value="1"/>
</dbReference>
<evidence type="ECO:0000256" key="1">
    <source>
        <dbReference type="ARBA" id="ARBA00000213"/>
    </source>
</evidence>
<dbReference type="STRING" id="1346286.SAMN05444362_1314"/>
<dbReference type="Pfam" id="PF13342">
    <property type="entry name" value="Toprim_Crpt"/>
    <property type="match status" value="1"/>
</dbReference>
<feature type="domain" description="Toprim" evidence="11">
    <location>
        <begin position="1"/>
        <end position="141"/>
    </location>
</feature>
<dbReference type="InterPro" id="IPR023405">
    <property type="entry name" value="Topo_IA_core_domain"/>
</dbReference>
<evidence type="ECO:0000256" key="4">
    <source>
        <dbReference type="ARBA" id="ARBA00023029"/>
    </source>
</evidence>
<keyword evidence="14" id="KW-1185">Reference proteome</keyword>
<evidence type="ECO:0000256" key="6">
    <source>
        <dbReference type="ARBA" id="ARBA00023235"/>
    </source>
</evidence>
<dbReference type="RefSeq" id="WP_062185181.1">
    <property type="nucleotide sequence ID" value="NZ_BBXL01000041.1"/>
</dbReference>
<comment type="similarity">
    <text evidence="2">Belongs to the type IA topoisomerase family.</text>
</comment>
<keyword evidence="5" id="KW-0238">DNA-binding</keyword>